<proteinExistence type="inferred from homology"/>
<sequence>MSATRAMPAPQATEMPLRARLGFMAMVLGMFMAILDIQIVSASISEIQAGLAASPDEASWVQTSYLIAEIVMIPLSGFLSRLLSTRVLFTASAAGFTFFSLACAMASNLGTMIVFRAAQGFIGGAMIPTVFAASFLMFPGNKRAGATVIIGLTATLAPTIGPTLGGWLTQSFSWHWLFLINVPIGALIAFAVWSTVDIDRPDRSLLARFDWWGLLFMAAFLGSLEYVMEEGPRWDWLADAGVRNLSLLAAVAGVLFFWRALTQAEPIVDLRAFRNRNFAIGCLFSFTVGIGLYGSVYLLPLFLGRVRGYNSMQIGEVMFITGVCMFLTAPFAGRLLARTDPRLMLAAGLLLFFVAIWQTAQLTADSAFPELAFPLGLRGVAMMLTMAPVNQIALGTMPPAQLKGAAGLYNLMRNAGGAIGLAMINTLVTDRSYAHRTHLAESLNWARPYVGEYQSTLSAAMAGRLGDASDVAALGRIKSLVVQQGLVLAYNDTLLLMAGCFLLSLPLVLLLQRPKKAGGGGEAH</sequence>
<comment type="caution">
    <text evidence="10">The sequence shown here is derived from an EMBL/GenBank/DDBJ whole genome shotgun (WGS) entry which is preliminary data.</text>
</comment>
<evidence type="ECO:0000256" key="4">
    <source>
        <dbReference type="ARBA" id="ARBA00022475"/>
    </source>
</evidence>
<keyword evidence="6 8" id="KW-1133">Transmembrane helix</keyword>
<dbReference type="PROSITE" id="PS50850">
    <property type="entry name" value="MFS"/>
    <property type="match status" value="1"/>
</dbReference>
<evidence type="ECO:0000313" key="11">
    <source>
        <dbReference type="Proteomes" id="UP000460715"/>
    </source>
</evidence>
<feature type="transmembrane region" description="Helical" evidence="8">
    <location>
        <begin position="343"/>
        <end position="360"/>
    </location>
</feature>
<feature type="transmembrane region" description="Helical" evidence="8">
    <location>
        <begin position="406"/>
        <end position="428"/>
    </location>
</feature>
<accession>A0A845BMA5</accession>
<feature type="transmembrane region" description="Helical" evidence="8">
    <location>
        <begin position="174"/>
        <end position="193"/>
    </location>
</feature>
<feature type="transmembrane region" description="Helical" evidence="8">
    <location>
        <begin position="148"/>
        <end position="168"/>
    </location>
</feature>
<dbReference type="Pfam" id="PF07690">
    <property type="entry name" value="MFS_1"/>
    <property type="match status" value="1"/>
</dbReference>
<keyword evidence="11" id="KW-1185">Reference proteome</keyword>
<dbReference type="Gene3D" id="1.20.1250.20">
    <property type="entry name" value="MFS general substrate transporter like domains"/>
    <property type="match status" value="1"/>
</dbReference>
<dbReference type="InterPro" id="IPR004638">
    <property type="entry name" value="EmrB-like"/>
</dbReference>
<feature type="transmembrane region" description="Helical" evidence="8">
    <location>
        <begin position="21"/>
        <end position="40"/>
    </location>
</feature>
<dbReference type="Proteomes" id="UP000460715">
    <property type="component" value="Unassembled WGS sequence"/>
</dbReference>
<evidence type="ECO:0000313" key="10">
    <source>
        <dbReference type="EMBL" id="MXP64539.1"/>
    </source>
</evidence>
<keyword evidence="5 8" id="KW-0812">Transmembrane</keyword>
<evidence type="ECO:0000256" key="8">
    <source>
        <dbReference type="SAM" id="Phobius"/>
    </source>
</evidence>
<keyword evidence="3" id="KW-0813">Transport</keyword>
<feature type="transmembrane region" description="Helical" evidence="8">
    <location>
        <begin position="205"/>
        <end position="228"/>
    </location>
</feature>
<feature type="transmembrane region" description="Helical" evidence="8">
    <location>
        <begin position="278"/>
        <end position="297"/>
    </location>
</feature>
<comment type="similarity">
    <text evidence="2">Belongs to the major facilitator superfamily. EmrB family.</text>
</comment>
<evidence type="ECO:0000256" key="2">
    <source>
        <dbReference type="ARBA" id="ARBA00008537"/>
    </source>
</evidence>
<dbReference type="PANTHER" id="PTHR42718:SF9">
    <property type="entry name" value="MAJOR FACILITATOR SUPERFAMILY MULTIDRUG TRANSPORTER MFSC"/>
    <property type="match status" value="1"/>
</dbReference>
<evidence type="ECO:0000256" key="5">
    <source>
        <dbReference type="ARBA" id="ARBA00022692"/>
    </source>
</evidence>
<feature type="transmembrane region" description="Helical" evidence="8">
    <location>
        <begin position="60"/>
        <end position="80"/>
    </location>
</feature>
<reference evidence="10 11" key="1">
    <citation type="submission" date="2019-03" db="EMBL/GenBank/DDBJ databases">
        <title>Roseomonas sp. a novel Roseomonas species isolated from Sea whip Gorgonian.</title>
        <authorList>
            <person name="Li F."/>
            <person name="Pan X."/>
            <person name="Huang S."/>
            <person name="Li Z."/>
            <person name="Meng B."/>
        </authorList>
    </citation>
    <scope>NUCLEOTIDE SEQUENCE [LARGE SCALE GENOMIC DNA]</scope>
    <source>
        <strain evidence="10 11">M0104</strain>
    </source>
</reference>
<dbReference type="CDD" id="cd17503">
    <property type="entry name" value="MFS_LmrB_MDR_like"/>
    <property type="match status" value="1"/>
</dbReference>
<dbReference type="GO" id="GO:0005886">
    <property type="term" value="C:plasma membrane"/>
    <property type="evidence" value="ECO:0007669"/>
    <property type="project" value="UniProtKB-SubCell"/>
</dbReference>
<dbReference type="RefSeq" id="WP_160937788.1">
    <property type="nucleotide sequence ID" value="NZ_SNVJ01000012.1"/>
</dbReference>
<dbReference type="InterPro" id="IPR011701">
    <property type="entry name" value="MFS"/>
</dbReference>
<feature type="transmembrane region" description="Helical" evidence="8">
    <location>
        <begin position="372"/>
        <end position="394"/>
    </location>
</feature>
<name>A0A845BMA5_9PROT</name>
<dbReference type="GO" id="GO:0022857">
    <property type="term" value="F:transmembrane transporter activity"/>
    <property type="evidence" value="ECO:0007669"/>
    <property type="project" value="InterPro"/>
</dbReference>
<dbReference type="Gene3D" id="1.20.1720.10">
    <property type="entry name" value="Multidrug resistance protein D"/>
    <property type="match status" value="1"/>
</dbReference>
<dbReference type="OrthoDB" id="9771737at2"/>
<organism evidence="10 11">
    <name type="scientific">Teichococcus coralli</name>
    <dbReference type="NCBI Taxonomy" id="2545983"/>
    <lineage>
        <taxon>Bacteria</taxon>
        <taxon>Pseudomonadati</taxon>
        <taxon>Pseudomonadota</taxon>
        <taxon>Alphaproteobacteria</taxon>
        <taxon>Acetobacterales</taxon>
        <taxon>Roseomonadaceae</taxon>
        <taxon>Roseomonas</taxon>
    </lineage>
</organism>
<feature type="transmembrane region" description="Helical" evidence="8">
    <location>
        <begin position="87"/>
        <end position="107"/>
    </location>
</feature>
<dbReference type="InterPro" id="IPR020846">
    <property type="entry name" value="MFS_dom"/>
</dbReference>
<evidence type="ECO:0000256" key="3">
    <source>
        <dbReference type="ARBA" id="ARBA00022448"/>
    </source>
</evidence>
<keyword evidence="4" id="KW-1003">Cell membrane</keyword>
<dbReference type="NCBIfam" id="TIGR00711">
    <property type="entry name" value="efflux_EmrB"/>
    <property type="match status" value="1"/>
</dbReference>
<keyword evidence="7 8" id="KW-0472">Membrane</keyword>
<feature type="transmembrane region" description="Helical" evidence="8">
    <location>
        <begin position="317"/>
        <end position="336"/>
    </location>
</feature>
<feature type="transmembrane region" description="Helical" evidence="8">
    <location>
        <begin position="240"/>
        <end position="258"/>
    </location>
</feature>
<feature type="transmembrane region" description="Helical" evidence="8">
    <location>
        <begin position="113"/>
        <end position="136"/>
    </location>
</feature>
<comment type="subcellular location">
    <subcellularLocation>
        <location evidence="1">Cell membrane</location>
        <topology evidence="1">Multi-pass membrane protein</topology>
    </subcellularLocation>
</comment>
<dbReference type="InterPro" id="IPR036259">
    <property type="entry name" value="MFS_trans_sf"/>
</dbReference>
<evidence type="ECO:0000259" key="9">
    <source>
        <dbReference type="PROSITE" id="PS50850"/>
    </source>
</evidence>
<dbReference type="PANTHER" id="PTHR42718">
    <property type="entry name" value="MAJOR FACILITATOR SUPERFAMILY MULTIDRUG TRANSPORTER MFSC"/>
    <property type="match status" value="1"/>
</dbReference>
<dbReference type="EMBL" id="SNVJ01000012">
    <property type="protein sequence ID" value="MXP64539.1"/>
    <property type="molecule type" value="Genomic_DNA"/>
</dbReference>
<feature type="domain" description="Major facilitator superfamily (MFS) profile" evidence="9">
    <location>
        <begin position="22"/>
        <end position="516"/>
    </location>
</feature>
<protein>
    <submittedName>
        <fullName evidence="10">DHA2 family efflux MFS transporter permease subunit</fullName>
    </submittedName>
</protein>
<dbReference type="AlphaFoldDB" id="A0A845BMA5"/>
<feature type="transmembrane region" description="Helical" evidence="8">
    <location>
        <begin position="494"/>
        <end position="511"/>
    </location>
</feature>
<gene>
    <name evidence="10" type="ORF">E0493_14400</name>
</gene>
<evidence type="ECO:0000256" key="1">
    <source>
        <dbReference type="ARBA" id="ARBA00004651"/>
    </source>
</evidence>
<evidence type="ECO:0000256" key="7">
    <source>
        <dbReference type="ARBA" id="ARBA00023136"/>
    </source>
</evidence>
<dbReference type="SUPFAM" id="SSF103473">
    <property type="entry name" value="MFS general substrate transporter"/>
    <property type="match status" value="1"/>
</dbReference>
<evidence type="ECO:0000256" key="6">
    <source>
        <dbReference type="ARBA" id="ARBA00022989"/>
    </source>
</evidence>